<comment type="caution">
    <text evidence="1">The sequence shown here is derived from an EMBL/GenBank/DDBJ whole genome shotgun (WGS) entry which is preliminary data.</text>
</comment>
<dbReference type="EMBL" id="JAESVG020000005">
    <property type="protein sequence ID" value="KAG8627264.1"/>
    <property type="molecule type" value="Genomic_DNA"/>
</dbReference>
<reference evidence="1" key="1">
    <citation type="submission" date="2021-07" db="EMBL/GenBank/DDBJ databases">
        <title>Elsinoe batatas strain:CRI-CJ2 Genome sequencing and assembly.</title>
        <authorList>
            <person name="Huang L."/>
        </authorList>
    </citation>
    <scope>NUCLEOTIDE SEQUENCE</scope>
    <source>
        <strain evidence="1">CRI-CJ2</strain>
    </source>
</reference>
<organism evidence="1 2">
    <name type="scientific">Elsinoe batatas</name>
    <dbReference type="NCBI Taxonomy" id="2601811"/>
    <lineage>
        <taxon>Eukaryota</taxon>
        <taxon>Fungi</taxon>
        <taxon>Dikarya</taxon>
        <taxon>Ascomycota</taxon>
        <taxon>Pezizomycotina</taxon>
        <taxon>Dothideomycetes</taxon>
        <taxon>Dothideomycetidae</taxon>
        <taxon>Myriangiales</taxon>
        <taxon>Elsinoaceae</taxon>
        <taxon>Elsinoe</taxon>
    </lineage>
</organism>
<accession>A0A8K0L2J2</accession>
<protein>
    <submittedName>
        <fullName evidence="1">Uncharacterized protein</fullName>
    </submittedName>
</protein>
<keyword evidence="2" id="KW-1185">Reference proteome</keyword>
<proteinExistence type="predicted"/>
<dbReference type="AlphaFoldDB" id="A0A8K0L2J2"/>
<sequence length="273" mass="31193">MESGIVCIIEAALQAYIYLNLVYAMRETGSTVCDQDQSTPFVDVWACRLCQEPLFPRSKYMNTGSWRRLLFLINKGHSHHPQSIMYVPHLYPTGNENFTISCADSISQPLGQPSQHHEVQLIRKEVDIMNTRESGCVEEETDPVALPGSAAALKEFLRGLWGLLVNYEMLWSDIGEAPEWDLMVAEMLEDLFRGISGKYNSLFVHDIYTNGLRDVLNGEASFPMVRGTRRRLSATLEKMPVEIAVSQSQKNKKARRWARREARRVKRAQEMHT</sequence>
<evidence type="ECO:0000313" key="2">
    <source>
        <dbReference type="Proteomes" id="UP000809789"/>
    </source>
</evidence>
<dbReference type="Proteomes" id="UP000809789">
    <property type="component" value="Unassembled WGS sequence"/>
</dbReference>
<gene>
    <name evidence="1" type="ORF">KVT40_004747</name>
</gene>
<name>A0A8K0L2J2_9PEZI</name>
<dbReference type="OrthoDB" id="3204049at2759"/>
<evidence type="ECO:0000313" key="1">
    <source>
        <dbReference type="EMBL" id="KAG8627264.1"/>
    </source>
</evidence>